<dbReference type="EnsemblMetazoa" id="AMEM015326-RA">
    <property type="protein sequence ID" value="AMEM015326-PA"/>
    <property type="gene ID" value="AMEM015326"/>
</dbReference>
<evidence type="ECO:0000313" key="2">
    <source>
        <dbReference type="Proteomes" id="UP000075903"/>
    </source>
</evidence>
<dbReference type="AlphaFoldDB" id="A0A182VI21"/>
<accession>A0A182VI21</accession>
<evidence type="ECO:0000313" key="1">
    <source>
        <dbReference type="EnsemblMetazoa" id="AMEM015326-PA"/>
    </source>
</evidence>
<proteinExistence type="predicted"/>
<organism evidence="1 2">
    <name type="scientific">Anopheles merus</name>
    <name type="common">Mosquito</name>
    <dbReference type="NCBI Taxonomy" id="30066"/>
    <lineage>
        <taxon>Eukaryota</taxon>
        <taxon>Metazoa</taxon>
        <taxon>Ecdysozoa</taxon>
        <taxon>Arthropoda</taxon>
        <taxon>Hexapoda</taxon>
        <taxon>Insecta</taxon>
        <taxon>Pterygota</taxon>
        <taxon>Neoptera</taxon>
        <taxon>Endopterygota</taxon>
        <taxon>Diptera</taxon>
        <taxon>Nematocera</taxon>
        <taxon>Culicoidea</taxon>
        <taxon>Culicidae</taxon>
        <taxon>Anophelinae</taxon>
        <taxon>Anopheles</taxon>
    </lineage>
</organism>
<name>A0A182VI21_ANOME</name>
<keyword evidence="2" id="KW-1185">Reference proteome</keyword>
<dbReference type="Proteomes" id="UP000075903">
    <property type="component" value="Unassembled WGS sequence"/>
</dbReference>
<protein>
    <submittedName>
        <fullName evidence="1">Uncharacterized protein</fullName>
    </submittedName>
</protein>
<reference evidence="1" key="1">
    <citation type="submission" date="2020-05" db="UniProtKB">
        <authorList>
            <consortium name="EnsemblMetazoa"/>
        </authorList>
    </citation>
    <scope>IDENTIFICATION</scope>
    <source>
        <strain evidence="1">MAF</strain>
    </source>
</reference>
<sequence length="144" mass="15168">MVLGGAGSIVVQQLVMATGGGSGRRNGRRRHRRMCRSVVQRADRTAPAATARAAGTGAAPDRERMLPVQGMVVGVMMVVQDLLPAVVLLLLVPLEGQLRAQQLAAHVAPVARGQRQRKRQPVHTVPSVDGRAAAAAATTVRWGC</sequence>
<dbReference type="VEuPathDB" id="VectorBase:AMEM015326"/>